<evidence type="ECO:0000259" key="5">
    <source>
        <dbReference type="PROSITE" id="PS51462"/>
    </source>
</evidence>
<dbReference type="PROSITE" id="PS51462">
    <property type="entry name" value="NUDIX"/>
    <property type="match status" value="1"/>
</dbReference>
<comment type="similarity">
    <text evidence="4">Belongs to the Nudix hydrolase family.</text>
</comment>
<dbReference type="Pfam" id="PF00293">
    <property type="entry name" value="NUDIX"/>
    <property type="match status" value="1"/>
</dbReference>
<evidence type="ECO:0000256" key="1">
    <source>
        <dbReference type="ARBA" id="ARBA00001946"/>
    </source>
</evidence>
<dbReference type="EMBL" id="SMAN01000015">
    <property type="protein sequence ID" value="TCT19959.1"/>
    <property type="molecule type" value="Genomic_DNA"/>
</dbReference>
<keyword evidence="7" id="KW-1185">Reference proteome</keyword>
<dbReference type="RefSeq" id="WP_132372226.1">
    <property type="nucleotide sequence ID" value="NZ_SMAN01000015.1"/>
</dbReference>
<dbReference type="InterPro" id="IPR020084">
    <property type="entry name" value="NUDIX_hydrolase_CS"/>
</dbReference>
<evidence type="ECO:0000313" key="6">
    <source>
        <dbReference type="EMBL" id="TCT19959.1"/>
    </source>
</evidence>
<feature type="domain" description="Nudix hydrolase" evidence="5">
    <location>
        <begin position="2"/>
        <end position="148"/>
    </location>
</feature>
<name>A0A4R3N041_9BACI</name>
<dbReference type="PROSITE" id="PS00893">
    <property type="entry name" value="NUDIX_BOX"/>
    <property type="match status" value="1"/>
</dbReference>
<comment type="cofactor">
    <cofactor evidence="1">
        <name>Mg(2+)</name>
        <dbReference type="ChEBI" id="CHEBI:18420"/>
    </cofactor>
</comment>
<keyword evidence="2 4" id="KW-0378">Hydrolase</keyword>
<reference evidence="6 7" key="1">
    <citation type="submission" date="2019-03" db="EMBL/GenBank/DDBJ databases">
        <title>Genomic Encyclopedia of Type Strains, Phase IV (KMG-IV): sequencing the most valuable type-strain genomes for metagenomic binning, comparative biology and taxonomic classification.</title>
        <authorList>
            <person name="Goeker M."/>
        </authorList>
    </citation>
    <scope>NUCLEOTIDE SEQUENCE [LARGE SCALE GENOMIC DNA]</scope>
    <source>
        <strain evidence="6 7">DSM 25894</strain>
    </source>
</reference>
<accession>A0A4R3N041</accession>
<dbReference type="OrthoDB" id="511483at2"/>
<gene>
    <name evidence="6" type="ORF">EDD68_1158</name>
</gene>
<dbReference type="PANTHER" id="PTHR43046">
    <property type="entry name" value="GDP-MANNOSE MANNOSYL HYDROLASE"/>
    <property type="match status" value="1"/>
</dbReference>
<dbReference type="PANTHER" id="PTHR43046:SF12">
    <property type="entry name" value="GDP-MANNOSE MANNOSYL HYDROLASE"/>
    <property type="match status" value="1"/>
</dbReference>
<evidence type="ECO:0000313" key="7">
    <source>
        <dbReference type="Proteomes" id="UP000294650"/>
    </source>
</evidence>
<dbReference type="CDD" id="cd04685">
    <property type="entry name" value="NUDIX_Hydrolase"/>
    <property type="match status" value="1"/>
</dbReference>
<dbReference type="InterPro" id="IPR020476">
    <property type="entry name" value="Nudix_hydrolase"/>
</dbReference>
<organism evidence="6 7">
    <name type="scientific">Melghiribacillus thermohalophilus</name>
    <dbReference type="NCBI Taxonomy" id="1324956"/>
    <lineage>
        <taxon>Bacteria</taxon>
        <taxon>Bacillati</taxon>
        <taxon>Bacillota</taxon>
        <taxon>Bacilli</taxon>
        <taxon>Bacillales</taxon>
        <taxon>Bacillaceae</taxon>
        <taxon>Melghiribacillus</taxon>
    </lineage>
</organism>
<dbReference type="Gene3D" id="3.90.79.10">
    <property type="entry name" value="Nucleoside Triphosphate Pyrophosphohydrolase"/>
    <property type="match status" value="1"/>
</dbReference>
<evidence type="ECO:0000256" key="3">
    <source>
        <dbReference type="ARBA" id="ARBA00022842"/>
    </source>
</evidence>
<evidence type="ECO:0000256" key="4">
    <source>
        <dbReference type="RuleBase" id="RU003476"/>
    </source>
</evidence>
<dbReference type="AlphaFoldDB" id="A0A4R3N041"/>
<proteinExistence type="inferred from homology"/>
<sequence length="160" mass="18604">MKIRKSARAILMNEKNEILLFKFIFKDVVDEKILWVTPGGGLKDGESFEEALMRELEEETGLADLKIGDWIWTRKIEIKGKSGKFLSHEQYYVVQIGEVRDSISLEKMTNHEKDTVMDVSWMNVEQLREIPESELAPPDLAELIETLIANEEQHYPIQIR</sequence>
<dbReference type="SUPFAM" id="SSF55811">
    <property type="entry name" value="Nudix"/>
    <property type="match status" value="1"/>
</dbReference>
<dbReference type="InterPro" id="IPR000086">
    <property type="entry name" value="NUDIX_hydrolase_dom"/>
</dbReference>
<evidence type="ECO:0000256" key="2">
    <source>
        <dbReference type="ARBA" id="ARBA00022801"/>
    </source>
</evidence>
<dbReference type="Proteomes" id="UP000294650">
    <property type="component" value="Unassembled WGS sequence"/>
</dbReference>
<comment type="caution">
    <text evidence="6">The sequence shown here is derived from an EMBL/GenBank/DDBJ whole genome shotgun (WGS) entry which is preliminary data.</text>
</comment>
<protein>
    <submittedName>
        <fullName evidence="6">ADP-ribose pyrophosphatase YjhB (NUDIX family)</fullName>
    </submittedName>
</protein>
<dbReference type="GO" id="GO:0016787">
    <property type="term" value="F:hydrolase activity"/>
    <property type="evidence" value="ECO:0007669"/>
    <property type="project" value="UniProtKB-KW"/>
</dbReference>
<dbReference type="PRINTS" id="PR00502">
    <property type="entry name" value="NUDIXFAMILY"/>
</dbReference>
<dbReference type="InterPro" id="IPR015797">
    <property type="entry name" value="NUDIX_hydrolase-like_dom_sf"/>
</dbReference>
<keyword evidence="3" id="KW-0460">Magnesium</keyword>